<dbReference type="PATRIC" id="fig|400092.3.peg.142"/>
<dbReference type="EMBL" id="CP009621">
    <property type="protein sequence ID" value="AKD01917.1"/>
    <property type="molecule type" value="Genomic_DNA"/>
</dbReference>
<proteinExistence type="predicted"/>
<name>A0A0E3UUN6_9BACT</name>
<accession>A0A0E3UUN6</accession>
<keyword evidence="2" id="KW-1185">Reference proteome</keyword>
<dbReference type="Proteomes" id="UP000033109">
    <property type="component" value="Chromosome"/>
</dbReference>
<evidence type="ECO:0000313" key="1">
    <source>
        <dbReference type="EMBL" id="AKD01917.1"/>
    </source>
</evidence>
<dbReference type="KEGG" id="pko:PKOR_00600"/>
<dbReference type="RefSeq" id="WP_046308622.1">
    <property type="nucleotide sequence ID" value="NZ_CBCSCY010000011.1"/>
</dbReference>
<reference evidence="1 2" key="1">
    <citation type="journal article" date="2015" name="Sci. Rep.">
        <title>Unraveling adaptation of Pontibacter korlensis to radiation and infertility in desert through complete genome and comparative transcriptomic analysis.</title>
        <authorList>
            <person name="Dai J."/>
            <person name="Dai W."/>
            <person name="Qiu C."/>
            <person name="Yang Z."/>
            <person name="Zhang Y."/>
            <person name="Zhou M."/>
            <person name="Zhang L."/>
            <person name="Fang C."/>
            <person name="Gao Q."/>
            <person name="Yang Q."/>
            <person name="Li X."/>
            <person name="Wang Z."/>
            <person name="Wang Z."/>
            <person name="Jia Z."/>
            <person name="Chen X."/>
        </authorList>
    </citation>
    <scope>NUCLEOTIDE SEQUENCE [LARGE SCALE GENOMIC DNA]</scope>
    <source>
        <strain evidence="1 2">X14-1T</strain>
    </source>
</reference>
<sequence>MVNSSIAGLIQDWAKAGGKLYCLRAAGAGEALFFGLNGRLPAKGLALLSHAPVVALASS</sequence>
<protein>
    <submittedName>
        <fullName evidence="1">Uncharacterized protein</fullName>
    </submittedName>
</protein>
<dbReference type="HOGENOM" id="CLU_2956658_0_0_10"/>
<gene>
    <name evidence="1" type="ORF">PKOR_00600</name>
</gene>
<organism evidence="1 2">
    <name type="scientific">Pontibacter korlensis</name>
    <dbReference type="NCBI Taxonomy" id="400092"/>
    <lineage>
        <taxon>Bacteria</taxon>
        <taxon>Pseudomonadati</taxon>
        <taxon>Bacteroidota</taxon>
        <taxon>Cytophagia</taxon>
        <taxon>Cytophagales</taxon>
        <taxon>Hymenobacteraceae</taxon>
        <taxon>Pontibacter</taxon>
    </lineage>
</organism>
<dbReference type="AlphaFoldDB" id="A0A0E3UUN6"/>
<evidence type="ECO:0000313" key="2">
    <source>
        <dbReference type="Proteomes" id="UP000033109"/>
    </source>
</evidence>